<dbReference type="Proteomes" id="UP001163726">
    <property type="component" value="Chromosome"/>
</dbReference>
<evidence type="ECO:0000313" key="2">
    <source>
        <dbReference type="Proteomes" id="UP001163726"/>
    </source>
</evidence>
<reference evidence="1" key="1">
    <citation type="submission" date="2022-10" db="EMBL/GenBank/DDBJ databases">
        <title>Catenovulum adriacola sp. nov. isolated in the Harbour of Susak.</title>
        <authorList>
            <person name="Schoch T."/>
            <person name="Reich S.J."/>
            <person name="Stoeferle S."/>
            <person name="Flaiz M."/>
            <person name="Kazda M."/>
            <person name="Riedel C.U."/>
            <person name="Duerre P."/>
        </authorList>
    </citation>
    <scope>NUCLEOTIDE SEQUENCE</scope>
    <source>
        <strain evidence="1">TS8</strain>
    </source>
</reference>
<name>A0ABY7AJG7_9ALTE</name>
<keyword evidence="2" id="KW-1185">Reference proteome</keyword>
<dbReference type="RefSeq" id="WP_268074024.1">
    <property type="nucleotide sequence ID" value="NZ_CP109965.1"/>
</dbReference>
<proteinExistence type="predicted"/>
<sequence length="288" mass="33370">MEELIELNVRQGCILATNSEVKGTNALFEIVKSGRLGDIKNKGVPDNCKFLVLTQDCNISSKSNKYIELAQLKKAKVKDESKIEHIILGKDYNKLILKQGSEYYELSEILITKVKKDTISEYIRKTSIIIDTSLDPRTKKIVLDWRLLTYLREPFPHNFNTALWKYFTESDNWFNGFLLNNQDNIHSIRFYVEPEEEQAAQYDFSICVLLTDAGAAQQDIIEKEVDKMVRQFSEYPEINCLQISDDVNGLDEQTFPENLILSLTSTLDEFTFANAYVMPEFNFQYLCY</sequence>
<protein>
    <submittedName>
        <fullName evidence="1">Uncharacterized protein</fullName>
    </submittedName>
</protein>
<gene>
    <name evidence="1" type="ORF">OLW01_11325</name>
</gene>
<organism evidence="1 2">
    <name type="scientific">Catenovulum adriaticum</name>
    <dbReference type="NCBI Taxonomy" id="2984846"/>
    <lineage>
        <taxon>Bacteria</taxon>
        <taxon>Pseudomonadati</taxon>
        <taxon>Pseudomonadota</taxon>
        <taxon>Gammaproteobacteria</taxon>
        <taxon>Alteromonadales</taxon>
        <taxon>Alteromonadaceae</taxon>
        <taxon>Catenovulum</taxon>
    </lineage>
</organism>
<dbReference type="EMBL" id="CP109965">
    <property type="protein sequence ID" value="WAJ69740.1"/>
    <property type="molecule type" value="Genomic_DNA"/>
</dbReference>
<accession>A0ABY7AJG7</accession>
<evidence type="ECO:0000313" key="1">
    <source>
        <dbReference type="EMBL" id="WAJ69740.1"/>
    </source>
</evidence>